<keyword evidence="2" id="KW-1185">Reference proteome</keyword>
<protein>
    <submittedName>
        <fullName evidence="1">Uncharacterized protein</fullName>
    </submittedName>
</protein>
<dbReference type="EMBL" id="OZ026885">
    <property type="protein sequence ID" value="CAL1241992.1"/>
    <property type="molecule type" value="Genomic_DNA"/>
</dbReference>
<reference evidence="1 2" key="1">
    <citation type="submission" date="2024-04" db="EMBL/GenBank/DDBJ databases">
        <authorList>
            <person name="Cremers G."/>
        </authorList>
    </citation>
    <scope>NUCLEOTIDE SEQUENCE [LARGE SCALE GENOMIC DNA]</scope>
    <source>
        <strain evidence="1">MeCH1-AG</strain>
        <plasmid evidence="1 2">2</plasmid>
    </source>
</reference>
<name>A0ABP1CCQ4_9GAMM</name>
<keyword evidence="1" id="KW-0614">Plasmid</keyword>
<geneLocation type="plasmid" evidence="1 2">
    <name>2</name>
</geneLocation>
<gene>
    <name evidence="1" type="ORF">MECH1_V1_P0060</name>
</gene>
<dbReference type="Proteomes" id="UP001497493">
    <property type="component" value="Plasmid 2"/>
</dbReference>
<accession>A0ABP1CCQ4</accession>
<dbReference type="RefSeq" id="WP_348760047.1">
    <property type="nucleotide sequence ID" value="NZ_OZ026885.1"/>
</dbReference>
<evidence type="ECO:0000313" key="2">
    <source>
        <dbReference type="Proteomes" id="UP001497493"/>
    </source>
</evidence>
<evidence type="ECO:0000313" key="1">
    <source>
        <dbReference type="EMBL" id="CAL1241992.1"/>
    </source>
</evidence>
<proteinExistence type="predicted"/>
<sequence>MDQIDGWVLQVTSGNPQDGEQRVDMYIVWDESEDAATTLIKKQFSLNDDDIIAPVEAVTAETLTAQGLQPGQAAVYRELD</sequence>
<organism evidence="1 2">
    <name type="scientific">Candidatus Methylocalor cossyra</name>
    <dbReference type="NCBI Taxonomy" id="3108543"/>
    <lineage>
        <taxon>Bacteria</taxon>
        <taxon>Pseudomonadati</taxon>
        <taxon>Pseudomonadota</taxon>
        <taxon>Gammaproteobacteria</taxon>
        <taxon>Methylococcales</taxon>
        <taxon>Methylococcaceae</taxon>
        <taxon>Candidatus Methylocalor</taxon>
    </lineage>
</organism>